<feature type="domain" description="VIT" evidence="2">
    <location>
        <begin position="455"/>
        <end position="585"/>
    </location>
</feature>
<organism evidence="3 4">
    <name type="scientific">Paralabilibaculum antarcticum</name>
    <dbReference type="NCBI Taxonomy" id="2912572"/>
    <lineage>
        <taxon>Bacteria</taxon>
        <taxon>Pseudomonadati</taxon>
        <taxon>Bacteroidota</taxon>
        <taxon>Bacteroidia</taxon>
        <taxon>Marinilabiliales</taxon>
        <taxon>Marinifilaceae</taxon>
        <taxon>Paralabilibaculum</taxon>
    </lineage>
</organism>
<proteinExistence type="predicted"/>
<sequence length="933" mass="107419">MNNLLNPKWLLVINTLPITVLFYLYLSKFTIIKSLLNVDNIKLWKSFGISLGILSILNLLYALYLILKKQKVSAIYGFIALVAYISFIYLYGSNSRDIIPFSIPRWMIPDDMILYVGTFLMPTLIYSLFILVSHFTYNTQNRNPWKSFSATLLIPLAWYLISQIILPLWKPLGANFSTHTVIIFVIIGTVAFLFFLIRGLYILASKKADIWQNYQLAWKIPISMVLPLLGLALNNGRISSFLGTGIFGDFNSIWFYILTVVNGILICLPNLENKGYRLSLFIGRSIGFSFTFYFFLVFLPFLPLSIIAIIAFGLGFLMLTPLLLFVLHINELSKDFTYLLSYISKTKLRLISLLGFLMIPAFITLTFLQDKNTLHETLEYIYTPNYSKSYNINRSSLQNTLDIVKQHKDRNGAPIFGSKVPYLSTYFNWLVLDNLTLSDKKINTIENVFSGTTPFNLRSENIVNDQVKISNISSESTYDTTQNTWRSWINLEITNHNNKSGFSEYATSFNLPEGCWISDYYLYVDERKEMGILAEKKSAMWVFSQIRNTNRDPGILHYLSGNKIAFRVFPFAKNEIRKTGVEFIHKGPIEITIDGHTVALGKTIEDHNDNFENENLIYVSVQNKKSLEQIKRKPYFHFLVDVSNGNDNNYSIFASRIKQVMQKNKRLSADAKISFVNSYTNTMNFDLNWEQYFNSKNFEGGYYLDRAIKQTLFDSYKNNSNSYPVIVAVTDSIDQAILDQDFSDFKMAYPDLNVFFHIDEYGDLQAHSLHSNPKIIQSYPIKSIGNNSVCKFSMANNKSRYLANNKEASIILKEDILNFSKFKIVKKNWSTALSLQGKWTSQVFHPETTNLDWINHVRGSFSSKIMTPLTSYLVVENESQKEMLKKKQEQVLSSNKSLDLGEDTQRMSEPNLITLMILLLTFLGIKKSKQFMN</sequence>
<accession>A0ABT5VW32</accession>
<feature type="transmembrane region" description="Helical" evidence="1">
    <location>
        <begin position="181"/>
        <end position="204"/>
    </location>
</feature>
<evidence type="ECO:0000259" key="2">
    <source>
        <dbReference type="PROSITE" id="PS51468"/>
    </source>
</evidence>
<feature type="transmembrane region" description="Helical" evidence="1">
    <location>
        <begin position="112"/>
        <end position="136"/>
    </location>
</feature>
<feature type="transmembrane region" description="Helical" evidence="1">
    <location>
        <begin position="278"/>
        <end position="298"/>
    </location>
</feature>
<keyword evidence="1" id="KW-0812">Transmembrane</keyword>
<feature type="transmembrane region" description="Helical" evidence="1">
    <location>
        <begin position="253"/>
        <end position="271"/>
    </location>
</feature>
<dbReference type="PROSITE" id="PS51468">
    <property type="entry name" value="VIT"/>
    <property type="match status" value="1"/>
</dbReference>
<evidence type="ECO:0000256" key="1">
    <source>
        <dbReference type="SAM" id="Phobius"/>
    </source>
</evidence>
<evidence type="ECO:0000313" key="4">
    <source>
        <dbReference type="Proteomes" id="UP001528920"/>
    </source>
</evidence>
<keyword evidence="4" id="KW-1185">Reference proteome</keyword>
<dbReference type="InterPro" id="IPR027550">
    <property type="entry name" value="MSEP-CTERM"/>
</dbReference>
<feature type="transmembrane region" description="Helical" evidence="1">
    <location>
        <begin position="9"/>
        <end position="26"/>
    </location>
</feature>
<gene>
    <name evidence="3" type="ORF">L3049_16675</name>
</gene>
<feature type="transmembrane region" description="Helical" evidence="1">
    <location>
        <begin position="148"/>
        <end position="169"/>
    </location>
</feature>
<name>A0ABT5VW32_9BACT</name>
<feature type="transmembrane region" description="Helical" evidence="1">
    <location>
        <begin position="46"/>
        <end position="67"/>
    </location>
</feature>
<protein>
    <submittedName>
        <fullName evidence="3">MSEP-CTERM sorting domain-containing protein</fullName>
    </submittedName>
</protein>
<dbReference type="RefSeq" id="WP_275110958.1">
    <property type="nucleotide sequence ID" value="NZ_JAKJSC010000005.1"/>
</dbReference>
<keyword evidence="1" id="KW-1133">Transmembrane helix</keyword>
<feature type="transmembrane region" description="Helical" evidence="1">
    <location>
        <begin position="304"/>
        <end position="327"/>
    </location>
</feature>
<dbReference type="Proteomes" id="UP001528920">
    <property type="component" value="Unassembled WGS sequence"/>
</dbReference>
<feature type="transmembrane region" description="Helical" evidence="1">
    <location>
        <begin position="74"/>
        <end position="92"/>
    </location>
</feature>
<dbReference type="EMBL" id="JAKJSC010000005">
    <property type="protein sequence ID" value="MDE5419628.1"/>
    <property type="molecule type" value="Genomic_DNA"/>
</dbReference>
<comment type="caution">
    <text evidence="3">The sequence shown here is derived from an EMBL/GenBank/DDBJ whole genome shotgun (WGS) entry which is preliminary data.</text>
</comment>
<feature type="transmembrane region" description="Helical" evidence="1">
    <location>
        <begin position="216"/>
        <end position="233"/>
    </location>
</feature>
<evidence type="ECO:0000313" key="3">
    <source>
        <dbReference type="EMBL" id="MDE5419628.1"/>
    </source>
</evidence>
<feature type="transmembrane region" description="Helical" evidence="1">
    <location>
        <begin position="348"/>
        <end position="368"/>
    </location>
</feature>
<dbReference type="NCBIfam" id="TIGR04286">
    <property type="entry name" value="MSEP-CTERM"/>
    <property type="match status" value="1"/>
</dbReference>
<keyword evidence="1" id="KW-0472">Membrane</keyword>
<dbReference type="InterPro" id="IPR013694">
    <property type="entry name" value="VIT"/>
</dbReference>
<reference evidence="3 4" key="1">
    <citation type="submission" date="2022-01" db="EMBL/GenBank/DDBJ databases">
        <title>Labilibaculum sp. nov, a marine bacterium isolated from Antarctica.</title>
        <authorList>
            <person name="Dai W."/>
        </authorList>
    </citation>
    <scope>NUCLEOTIDE SEQUENCE [LARGE SCALE GENOMIC DNA]</scope>
    <source>
        <strain evidence="3 4">DW002</strain>
    </source>
</reference>